<name>A0A841NFK1_9FLAO</name>
<evidence type="ECO:0000313" key="1">
    <source>
        <dbReference type="EMBL" id="MBB6369655.1"/>
    </source>
</evidence>
<gene>
    <name evidence="1" type="ORF">HNP36_000708</name>
</gene>
<proteinExistence type="predicted"/>
<evidence type="ECO:0000313" key="2">
    <source>
        <dbReference type="Proteomes" id="UP000589738"/>
    </source>
</evidence>
<keyword evidence="2" id="KW-1185">Reference proteome</keyword>
<comment type="caution">
    <text evidence="1">The sequence shown here is derived from an EMBL/GenBank/DDBJ whole genome shotgun (WGS) entry which is preliminary data.</text>
</comment>
<dbReference type="AlphaFoldDB" id="A0A841NFK1"/>
<dbReference type="EMBL" id="JACHLC010000001">
    <property type="protein sequence ID" value="MBB6369655.1"/>
    <property type="molecule type" value="Genomic_DNA"/>
</dbReference>
<dbReference type="RefSeq" id="WP_184160352.1">
    <property type="nucleotide sequence ID" value="NZ_JACHLC010000001.1"/>
</dbReference>
<dbReference type="Proteomes" id="UP000589738">
    <property type="component" value="Unassembled WGS sequence"/>
</dbReference>
<protein>
    <submittedName>
        <fullName evidence="1">Uncharacterized protein</fullName>
    </submittedName>
</protein>
<sequence>MENWEKWDLKYSIAEFIVPRLEAYKNEVENDNIMSIPLWIEDHSLPFILDQNRGYSKEEVSLINKEWTIILQKMIFSFKSLLISQNEINFEELRRRQNEGMQLFAKYYLNLWD</sequence>
<reference evidence="1 2" key="1">
    <citation type="submission" date="2020-08" db="EMBL/GenBank/DDBJ databases">
        <title>Functional genomics of gut bacteria from endangered species of beetles.</title>
        <authorList>
            <person name="Carlos-Shanley C."/>
        </authorList>
    </citation>
    <scope>NUCLEOTIDE SEQUENCE [LARGE SCALE GENOMIC DNA]</scope>
    <source>
        <strain evidence="1 2">S00136</strain>
    </source>
</reference>
<accession>A0A841NFK1</accession>
<organism evidence="1 2">
    <name type="scientific">Chryseobacterium shigense</name>
    <dbReference type="NCBI Taxonomy" id="297244"/>
    <lineage>
        <taxon>Bacteria</taxon>
        <taxon>Pseudomonadati</taxon>
        <taxon>Bacteroidota</taxon>
        <taxon>Flavobacteriia</taxon>
        <taxon>Flavobacteriales</taxon>
        <taxon>Weeksellaceae</taxon>
        <taxon>Chryseobacterium group</taxon>
        <taxon>Chryseobacterium</taxon>
    </lineage>
</organism>